<reference evidence="6" key="1">
    <citation type="submission" date="2025-08" db="UniProtKB">
        <authorList>
            <consortium name="Ensembl"/>
        </authorList>
    </citation>
    <scope>IDENTIFICATION</scope>
</reference>
<dbReference type="PANTHER" id="PTHR22775:SF31">
    <property type="entry name" value="SORTING NEXIN-19"/>
    <property type="match status" value="1"/>
</dbReference>
<dbReference type="PANTHER" id="PTHR22775">
    <property type="entry name" value="SORTING NEXIN"/>
    <property type="match status" value="1"/>
</dbReference>
<feature type="transmembrane region" description="Helical" evidence="3">
    <location>
        <begin position="20"/>
        <end position="37"/>
    </location>
</feature>
<feature type="compositionally biased region" description="Basic and acidic residues" evidence="2">
    <location>
        <begin position="667"/>
        <end position="677"/>
    </location>
</feature>
<protein>
    <submittedName>
        <fullName evidence="6">Sorting nexin 19</fullName>
    </submittedName>
</protein>
<keyword evidence="3" id="KW-1133">Transmembrane helix</keyword>
<evidence type="ECO:0000313" key="6">
    <source>
        <dbReference type="Ensembl" id="ENSLLEP00000023228.1"/>
    </source>
</evidence>
<gene>
    <name evidence="6" type="primary">SNX19</name>
</gene>
<feature type="domain" description="PX" evidence="4">
    <location>
        <begin position="491"/>
        <end position="621"/>
    </location>
</feature>
<dbReference type="InterPro" id="IPR001683">
    <property type="entry name" value="PX_dom"/>
</dbReference>
<reference evidence="6" key="2">
    <citation type="submission" date="2025-09" db="UniProtKB">
        <authorList>
            <consortium name="Ensembl"/>
        </authorList>
    </citation>
    <scope>IDENTIFICATION</scope>
</reference>
<evidence type="ECO:0000256" key="1">
    <source>
        <dbReference type="ARBA" id="ARBA00010883"/>
    </source>
</evidence>
<dbReference type="PROSITE" id="PS50195">
    <property type="entry name" value="PX"/>
    <property type="match status" value="1"/>
</dbReference>
<feature type="region of interest" description="Disordered" evidence="2">
    <location>
        <begin position="446"/>
        <end position="465"/>
    </location>
</feature>
<evidence type="ECO:0000259" key="4">
    <source>
        <dbReference type="PROSITE" id="PS50195"/>
    </source>
</evidence>
<dbReference type="Pfam" id="PF02194">
    <property type="entry name" value="PXA"/>
    <property type="match status" value="1"/>
</dbReference>
<dbReference type="Gene3D" id="3.30.1520.10">
    <property type="entry name" value="Phox-like domain"/>
    <property type="match status" value="1"/>
</dbReference>
<dbReference type="Proteomes" id="UP000694569">
    <property type="component" value="Unplaced"/>
</dbReference>
<dbReference type="Ensembl" id="ENSLLET00000024105.1">
    <property type="protein sequence ID" value="ENSLLEP00000023228.1"/>
    <property type="gene ID" value="ENSLLEG00000014617.1"/>
</dbReference>
<name>A0A8C5PID0_9ANUR</name>
<comment type="similarity">
    <text evidence="1">Belongs to the sorting nexin family.</text>
</comment>
<dbReference type="InterPro" id="IPR037909">
    <property type="entry name" value="SNX19_PX"/>
</dbReference>
<feature type="domain" description="PXA" evidence="5">
    <location>
        <begin position="86"/>
        <end position="264"/>
    </location>
</feature>
<dbReference type="SMART" id="SM00312">
    <property type="entry name" value="PX"/>
    <property type="match status" value="1"/>
</dbReference>
<dbReference type="OrthoDB" id="5582218at2759"/>
<dbReference type="Pfam" id="PF08628">
    <property type="entry name" value="Nexin_C"/>
    <property type="match status" value="1"/>
</dbReference>
<dbReference type="InterPro" id="IPR013937">
    <property type="entry name" value="Sorting_nexin_C"/>
</dbReference>
<dbReference type="InterPro" id="IPR003114">
    <property type="entry name" value="Phox_assoc"/>
</dbReference>
<dbReference type="PROSITE" id="PS51207">
    <property type="entry name" value="PXA"/>
    <property type="match status" value="1"/>
</dbReference>
<proteinExistence type="inferred from homology"/>
<keyword evidence="3" id="KW-0472">Membrane</keyword>
<keyword evidence="7" id="KW-1185">Reference proteome</keyword>
<evidence type="ECO:0000256" key="3">
    <source>
        <dbReference type="SAM" id="Phobius"/>
    </source>
</evidence>
<evidence type="ECO:0000259" key="5">
    <source>
        <dbReference type="PROSITE" id="PS51207"/>
    </source>
</evidence>
<dbReference type="InterPro" id="IPR036871">
    <property type="entry name" value="PX_dom_sf"/>
</dbReference>
<dbReference type="Pfam" id="PF00787">
    <property type="entry name" value="PX"/>
    <property type="match status" value="1"/>
</dbReference>
<organism evidence="6 7">
    <name type="scientific">Leptobrachium leishanense</name>
    <name type="common">Leishan spiny toad</name>
    <dbReference type="NCBI Taxonomy" id="445787"/>
    <lineage>
        <taxon>Eukaryota</taxon>
        <taxon>Metazoa</taxon>
        <taxon>Chordata</taxon>
        <taxon>Craniata</taxon>
        <taxon>Vertebrata</taxon>
        <taxon>Euteleostomi</taxon>
        <taxon>Amphibia</taxon>
        <taxon>Batrachia</taxon>
        <taxon>Anura</taxon>
        <taxon>Pelobatoidea</taxon>
        <taxon>Megophryidae</taxon>
        <taxon>Leptobrachium</taxon>
    </lineage>
</organism>
<dbReference type="GeneTree" id="ENSGT00950000182856"/>
<accession>A0A8C5PID0</accession>
<dbReference type="GO" id="GO:0035091">
    <property type="term" value="F:phosphatidylinositol binding"/>
    <property type="evidence" value="ECO:0007669"/>
    <property type="project" value="InterPro"/>
</dbReference>
<keyword evidence="3" id="KW-0812">Transmembrane</keyword>
<dbReference type="SUPFAM" id="SSF64268">
    <property type="entry name" value="PX domain"/>
    <property type="match status" value="1"/>
</dbReference>
<dbReference type="SMART" id="SM00313">
    <property type="entry name" value="PXA"/>
    <property type="match status" value="1"/>
</dbReference>
<evidence type="ECO:0000256" key="2">
    <source>
        <dbReference type="SAM" id="MobiDB-lite"/>
    </source>
</evidence>
<evidence type="ECO:0000313" key="7">
    <source>
        <dbReference type="Proteomes" id="UP000694569"/>
    </source>
</evidence>
<dbReference type="AlphaFoldDB" id="A0A8C5PID0"/>
<sequence length="989" mass="109666">MENIKSEGLNPKDVNTRWKFIVVGLLLSWLLLVHLLVNVWLLLLFSAVMAVVGAWLGPQFILCNATPIHLERFISLESADQSPDSEGQLDKEIGLTIQKIVQDFVSSWYRKLSHDTAFEEEVRMVMWDMLMELKRKLSGVDQEELARKLLVLGGCHLQCYKWAKARVEGLENPTERESRLWDAYQELSPAHRALSGPGEEVRHARWVVGLLLGQLIPGQQLSSDTGRHLVVELISCNVVLPLVGKMSEPDWLNVVLTNIFSKVPLKLDEKNEAPVQLVVPKSLPLGTSPEVAPQLVLPSPMPSNVTSYEIIDSMEMDQESGVTPKDTVDGIDELAPCKSKLDIFSVNYLQPPSSSSPFFLCDESELESPLSDLGREMDPPLMNSSDDLLSDCCMDSLTPAESPSVPLHEENGGAMEDGCSLLPGGNSSCPEIFLESTGLSSACGTLPPSEKEGLSPLDASPVTTSSPTAPLHPFSFVPLSSPDGPVLIQNLRITGTITAREHSGTGSHPYTLYTIKYDTALDSQALGSLQPMAYHTVNRRYREFLNLQTRLEEKAELRKFVKHIKGPKKFLPDLPFGNMDSEKVEARKSLLESFLKQLCAVPEIANSEEVQEFLALNTDARIAFVKKPFLVSRIDKIVVNAIVDTLKTAFPRSEPQSPTDDLSENEVDGKTQNDKKTSKSRLRFPSSKIAPVLSSADLHERIMYSVREAGTVSDALSLKGLESFIQKQDLLLTDSLSSYTSDPPSNALDGTLPSFLQPHRAARYTRSYITRRMPIGLDGELAVVALEVLWMVMREQWSSLCTNNMQKLTRLLCGSLIQRWLEVQVANLTCMQRWVLYLRLLRHAIWPGGSLRSHPRPARTPEQKDAARDQALQSLMGILPGIWFTVYGTLSWKASPSLPPRRPTSPPLLLLTWTLAGGRPGCAAPNASLEHAQINRDYSIRSGNILRELGLRPGERTKRLLTPYRSWGQRTCLRGVPVVCTATAVIVSV</sequence>
<feature type="region of interest" description="Disordered" evidence="2">
    <location>
        <begin position="651"/>
        <end position="682"/>
    </location>
</feature>
<dbReference type="CDD" id="cd06893">
    <property type="entry name" value="PX_SNX19"/>
    <property type="match status" value="1"/>
</dbReference>